<evidence type="ECO:0000313" key="10">
    <source>
        <dbReference type="Proteomes" id="UP000077469"/>
    </source>
</evidence>
<dbReference type="PATRIC" id="fig|1123384.7.peg.961"/>
<evidence type="ECO:0000256" key="7">
    <source>
        <dbReference type="RuleBase" id="RU363032"/>
    </source>
</evidence>
<dbReference type="STRING" id="1123384.AJ81_04870"/>
<dbReference type="EMBL" id="CP007141">
    <property type="protein sequence ID" value="AJC73648.1"/>
    <property type="molecule type" value="Genomic_DNA"/>
</dbReference>
<dbReference type="PANTHER" id="PTHR43005:SF1">
    <property type="entry name" value="SPERMIDINE_PUTRESCINE TRANSPORT SYSTEM PERMEASE PROTEIN"/>
    <property type="match status" value="1"/>
</dbReference>
<dbReference type="InterPro" id="IPR000515">
    <property type="entry name" value="MetI-like"/>
</dbReference>
<protein>
    <submittedName>
        <fullName evidence="9">Glycerol-3-phosphate transporter permease</fullName>
    </submittedName>
</protein>
<dbReference type="GO" id="GO:0005886">
    <property type="term" value="C:plasma membrane"/>
    <property type="evidence" value="ECO:0007669"/>
    <property type="project" value="UniProtKB-SubCell"/>
</dbReference>
<feature type="transmembrane region" description="Helical" evidence="7">
    <location>
        <begin position="150"/>
        <end position="173"/>
    </location>
</feature>
<evidence type="ECO:0000256" key="1">
    <source>
        <dbReference type="ARBA" id="ARBA00004651"/>
    </source>
</evidence>
<feature type="transmembrane region" description="Helical" evidence="7">
    <location>
        <begin position="102"/>
        <end position="122"/>
    </location>
</feature>
<feature type="transmembrane region" description="Helical" evidence="7">
    <location>
        <begin position="257"/>
        <end position="281"/>
    </location>
</feature>
<feature type="transmembrane region" description="Helical" evidence="7">
    <location>
        <begin position="200"/>
        <end position="222"/>
    </location>
</feature>
<dbReference type="PROSITE" id="PS50928">
    <property type="entry name" value="ABC_TM1"/>
    <property type="match status" value="1"/>
</dbReference>
<name>A0A0X1KQR1_9THEM</name>
<dbReference type="OrthoDB" id="9807129at2"/>
<evidence type="ECO:0000256" key="6">
    <source>
        <dbReference type="ARBA" id="ARBA00023136"/>
    </source>
</evidence>
<evidence type="ECO:0000313" key="9">
    <source>
        <dbReference type="EMBL" id="AJC73648.1"/>
    </source>
</evidence>
<dbReference type="AlphaFoldDB" id="A0A0X1KQR1"/>
<evidence type="ECO:0000259" key="8">
    <source>
        <dbReference type="PROSITE" id="PS50928"/>
    </source>
</evidence>
<feature type="domain" description="ABC transmembrane type-1" evidence="8">
    <location>
        <begin position="65"/>
        <end position="278"/>
    </location>
</feature>
<keyword evidence="4 7" id="KW-0812">Transmembrane</keyword>
<gene>
    <name evidence="9" type="ORF">AJ81_04870</name>
</gene>
<evidence type="ECO:0000256" key="2">
    <source>
        <dbReference type="ARBA" id="ARBA00022448"/>
    </source>
</evidence>
<dbReference type="Gene3D" id="1.10.3720.10">
    <property type="entry name" value="MetI-like"/>
    <property type="match status" value="1"/>
</dbReference>
<comment type="subcellular location">
    <subcellularLocation>
        <location evidence="1 7">Cell membrane</location>
        <topology evidence="1 7">Multi-pass membrane protein</topology>
    </subcellularLocation>
</comment>
<sequence length="289" mass="33274">MRRKIFPYLLLIPTYLVIILFIYMPAFDALYNSFFRVSVFGRRRIFVGLQNFLSLFTDKDYLYAVNFTLVYTGTTVVISIFLSFFLALLLDQKVPGSKIYRTLIFAPYAVSYAVAGALWGFLLNPVVGHVNYLMRILFGIQTHWLTTRPFAAYSLIFASIWKTLPFNVIFYLAALQSVPSEVMEASIIDGANSWKRVWKIIFPLVSPITFYLVIMSIISATFQSFAIIDVMTRGGPGIYTTNLVYKLYLDGFRFQKIGLASAENVILFVMMMIVTILYFTYGQRRVHYQ</sequence>
<dbReference type="GO" id="GO:0055085">
    <property type="term" value="P:transmembrane transport"/>
    <property type="evidence" value="ECO:0007669"/>
    <property type="project" value="InterPro"/>
</dbReference>
<keyword evidence="10" id="KW-1185">Reference proteome</keyword>
<dbReference type="PANTHER" id="PTHR43005">
    <property type="entry name" value="BLR7065 PROTEIN"/>
    <property type="match status" value="1"/>
</dbReference>
<dbReference type="InterPro" id="IPR035906">
    <property type="entry name" value="MetI-like_sf"/>
</dbReference>
<evidence type="ECO:0000256" key="4">
    <source>
        <dbReference type="ARBA" id="ARBA00022692"/>
    </source>
</evidence>
<dbReference type="Proteomes" id="UP000077469">
    <property type="component" value="Chromosome"/>
</dbReference>
<accession>A0A0X1KQR1</accession>
<dbReference type="KEGG" id="phy:AJ81_04870"/>
<evidence type="ECO:0000256" key="5">
    <source>
        <dbReference type="ARBA" id="ARBA00022989"/>
    </source>
</evidence>
<dbReference type="SUPFAM" id="SSF161098">
    <property type="entry name" value="MetI-like"/>
    <property type="match status" value="1"/>
</dbReference>
<comment type="similarity">
    <text evidence="7">Belongs to the binding-protein-dependent transport system permease family.</text>
</comment>
<reference evidence="9 10" key="1">
    <citation type="submission" date="2014-01" db="EMBL/GenBank/DDBJ databases">
        <title>Genome sequencing of Thermotog hypogea.</title>
        <authorList>
            <person name="Zhang X."/>
            <person name="Alvare G."/>
            <person name="Fristensky B."/>
            <person name="Chen L."/>
            <person name="Suen T."/>
            <person name="Chen Q."/>
            <person name="Ma K."/>
        </authorList>
    </citation>
    <scope>NUCLEOTIDE SEQUENCE [LARGE SCALE GENOMIC DNA]</scope>
    <source>
        <strain evidence="9 10">DSM 11164</strain>
    </source>
</reference>
<dbReference type="CDD" id="cd06261">
    <property type="entry name" value="TM_PBP2"/>
    <property type="match status" value="1"/>
</dbReference>
<organism evidence="9 10">
    <name type="scientific">Pseudothermotoga hypogea DSM 11164 = NBRC 106472</name>
    <dbReference type="NCBI Taxonomy" id="1123384"/>
    <lineage>
        <taxon>Bacteria</taxon>
        <taxon>Thermotogati</taxon>
        <taxon>Thermotogota</taxon>
        <taxon>Thermotogae</taxon>
        <taxon>Thermotogales</taxon>
        <taxon>Thermotogaceae</taxon>
        <taxon>Pseudothermotoga</taxon>
    </lineage>
</organism>
<keyword evidence="6 7" id="KW-0472">Membrane</keyword>
<keyword evidence="5 7" id="KW-1133">Transmembrane helix</keyword>
<keyword evidence="3" id="KW-1003">Cell membrane</keyword>
<feature type="transmembrane region" description="Helical" evidence="7">
    <location>
        <begin position="7"/>
        <end position="26"/>
    </location>
</feature>
<evidence type="ECO:0000256" key="3">
    <source>
        <dbReference type="ARBA" id="ARBA00022475"/>
    </source>
</evidence>
<dbReference type="Pfam" id="PF00528">
    <property type="entry name" value="BPD_transp_1"/>
    <property type="match status" value="1"/>
</dbReference>
<dbReference type="RefSeq" id="WP_031504917.1">
    <property type="nucleotide sequence ID" value="NC_022795.1"/>
</dbReference>
<keyword evidence="2 7" id="KW-0813">Transport</keyword>
<feature type="transmembrane region" description="Helical" evidence="7">
    <location>
        <begin position="61"/>
        <end position="90"/>
    </location>
</feature>
<proteinExistence type="inferred from homology"/>
<dbReference type="PaxDb" id="1123384-AJ81_04870"/>